<comment type="caution">
    <text evidence="1">The sequence shown here is derived from an EMBL/GenBank/DDBJ whole genome shotgun (WGS) entry which is preliminary data.</text>
</comment>
<dbReference type="EMBL" id="VKDI01000008">
    <property type="protein sequence ID" value="TRX49609.1"/>
    <property type="molecule type" value="Genomic_DNA"/>
</dbReference>
<evidence type="ECO:0000313" key="2">
    <source>
        <dbReference type="Proteomes" id="UP000316859"/>
    </source>
</evidence>
<protein>
    <submittedName>
        <fullName evidence="1">Uncharacterized protein</fullName>
    </submittedName>
</protein>
<proteinExistence type="predicted"/>
<organism evidence="1 2">
    <name type="scientific">Corynebacterium guaraldiae</name>
    <dbReference type="NCBI Taxonomy" id="3051103"/>
    <lineage>
        <taxon>Bacteria</taxon>
        <taxon>Bacillati</taxon>
        <taxon>Actinomycetota</taxon>
        <taxon>Actinomycetes</taxon>
        <taxon>Mycobacteriales</taxon>
        <taxon>Corynebacteriaceae</taxon>
        <taxon>Corynebacterium</taxon>
    </lineage>
</organism>
<name>A0ABY3CUX7_9CORY</name>
<keyword evidence="2" id="KW-1185">Reference proteome</keyword>
<evidence type="ECO:0000313" key="1">
    <source>
        <dbReference type="EMBL" id="TRX49609.1"/>
    </source>
</evidence>
<reference evidence="1 2" key="1">
    <citation type="submission" date="2019-07" db="EMBL/GenBank/DDBJ databases">
        <title>Draft genome of C. aurimucosum strain 2299.</title>
        <authorList>
            <person name="Pacheco L.G.C."/>
            <person name="Aguiar E.R.G.R."/>
            <person name="Santos C.S."/>
            <person name="Rocha D.J.P.G."/>
            <person name="Sant'Anna L.O."/>
            <person name="Mattos-Guaraldi A.L."/>
            <person name="Santos L.S."/>
        </authorList>
    </citation>
    <scope>NUCLEOTIDE SEQUENCE [LARGE SCALE GENOMIC DNA]</scope>
    <source>
        <strain evidence="1 2">2299</strain>
    </source>
</reference>
<gene>
    <name evidence="1" type="ORF">FNY88_04875</name>
</gene>
<sequence length="73" mass="7979">MSTCGVCSEEVFAVDDVTFGKGRVVCIESRSVLLGGFLENYLAFTRCNFRAHCACYAFSVPATCSVHRACSER</sequence>
<accession>A0ABY3CUX7</accession>
<dbReference type="RefSeq" id="WP_144014557.1">
    <property type="nucleotide sequence ID" value="NZ_VKDI01000008.1"/>
</dbReference>
<dbReference type="Proteomes" id="UP000316859">
    <property type="component" value="Unassembled WGS sequence"/>
</dbReference>